<keyword evidence="2" id="KW-1003">Cell membrane</keyword>
<dbReference type="GO" id="GO:0006935">
    <property type="term" value="P:chemotaxis"/>
    <property type="evidence" value="ECO:0007669"/>
    <property type="project" value="InterPro"/>
</dbReference>
<dbReference type="SUPFAM" id="SSF103190">
    <property type="entry name" value="Sensory domain-like"/>
    <property type="match status" value="1"/>
</dbReference>
<dbReference type="PRINTS" id="PR00260">
    <property type="entry name" value="CHEMTRNSDUCR"/>
</dbReference>
<keyword evidence="3 5" id="KW-0807">Transducer</keyword>
<feature type="transmembrane region" description="Helical" evidence="6">
    <location>
        <begin position="12"/>
        <end position="34"/>
    </location>
</feature>
<dbReference type="eggNOG" id="COG0840">
    <property type="taxonomic scope" value="Bacteria"/>
</dbReference>
<comment type="similarity">
    <text evidence="4">Belongs to the methyl-accepting chemotaxis (MCP) protein family.</text>
</comment>
<evidence type="ECO:0000256" key="1">
    <source>
        <dbReference type="ARBA" id="ARBA00004429"/>
    </source>
</evidence>
<protein>
    <submittedName>
        <fullName evidence="10">Related to methyl-accepting chemotaxis protein</fullName>
    </submittedName>
</protein>
<feature type="transmembrane region" description="Helical" evidence="6">
    <location>
        <begin position="320"/>
        <end position="338"/>
    </location>
</feature>
<evidence type="ECO:0000256" key="3">
    <source>
        <dbReference type="ARBA" id="ARBA00023224"/>
    </source>
</evidence>
<dbReference type="Pfam" id="PF00015">
    <property type="entry name" value="MCPsignal"/>
    <property type="match status" value="1"/>
</dbReference>
<evidence type="ECO:0000259" key="9">
    <source>
        <dbReference type="PROSITE" id="PS50885"/>
    </source>
</evidence>
<evidence type="ECO:0000313" key="11">
    <source>
        <dbReference type="Proteomes" id="UP000000602"/>
    </source>
</evidence>
<feature type="domain" description="T-SNARE coiled-coil homology" evidence="8">
    <location>
        <begin position="569"/>
        <end position="631"/>
    </location>
</feature>
<keyword evidence="6" id="KW-0472">Membrane</keyword>
<dbReference type="HOGENOM" id="CLU_000445_107_19_7"/>
<organism evidence="10 11">
    <name type="scientific">Desulfotalea psychrophila (strain LSv54 / DSM 12343)</name>
    <dbReference type="NCBI Taxonomy" id="177439"/>
    <lineage>
        <taxon>Bacteria</taxon>
        <taxon>Pseudomonadati</taxon>
        <taxon>Thermodesulfobacteriota</taxon>
        <taxon>Desulfobulbia</taxon>
        <taxon>Desulfobulbales</taxon>
        <taxon>Desulfocapsaceae</taxon>
        <taxon>Desulfotalea</taxon>
    </lineage>
</organism>
<keyword evidence="6" id="KW-1133">Transmembrane helix</keyword>
<reference evidence="11" key="1">
    <citation type="journal article" date="2004" name="Environ. Microbiol.">
        <title>The genome of Desulfotalea psychrophila, a sulfate-reducing bacterium from permanently cold Arctic sediments.</title>
        <authorList>
            <person name="Rabus R."/>
            <person name="Ruepp A."/>
            <person name="Frickey T."/>
            <person name="Rattei T."/>
            <person name="Fartmann B."/>
            <person name="Stark M."/>
            <person name="Bauer M."/>
            <person name="Zibat A."/>
            <person name="Lombardot T."/>
            <person name="Becker I."/>
            <person name="Amann J."/>
            <person name="Gellner K."/>
            <person name="Teeling H."/>
            <person name="Leuschner W.D."/>
            <person name="Gloeckner F.-O."/>
            <person name="Lupas A.N."/>
            <person name="Amann R."/>
            <person name="Klenk H.-P."/>
        </authorList>
    </citation>
    <scope>NUCLEOTIDE SEQUENCE [LARGE SCALE GENOMIC DNA]</scope>
    <source>
        <strain evidence="11">DSM 12343 / LSv54</strain>
    </source>
</reference>
<dbReference type="InterPro" id="IPR003660">
    <property type="entry name" value="HAMP_dom"/>
</dbReference>
<dbReference type="STRING" id="177439.DP0979"/>
<gene>
    <name evidence="10" type="ordered locus">DP0979</name>
</gene>
<dbReference type="Proteomes" id="UP000000602">
    <property type="component" value="Chromosome"/>
</dbReference>
<feature type="domain" description="Methyl-accepting transducer" evidence="7">
    <location>
        <begin position="403"/>
        <end position="646"/>
    </location>
</feature>
<sequence>MLTKLKNVQFTTKLFCATVCIAVLCVIVITGVALNMASESLREFGKQAITDVHDTVRSSLLMYNKNTQATLGENIRVFKQEFSTKGELVLDRTNMRDQTLINQVTGQQRRQKIPQLQLGDTILNGDTGYIDSVAHLLGASATIFQLVDDKLLRVATTVKKANGQRAVGTYIPSDSAVCRSILAGNTFRGRAFVVSDWYLTVYTPLYDKAGKLVGAIYVGRKMLNEQVADFIRNTHVDSGYFFVYSEDGKVLVHPNRSYENIEVLPVFRGVRDDDLVYEFNGTTRFAKVAYIEEWGVSLAVSLEEEAITGGFVRSMVSTNIIVGFLVVLASIIVSIFLVRSINAPLKELAAKAVQVGEGDYTVDFQSENRDAIGQLTNALGMMVSKSRDVLGNIINSSQTLHVSSGQLSGISEEMLTAADTTTKIADEAMTNAEGTSENINSISAAIEQSATNLDMIASAAEEMGSTIKEIAENSSRARFTTETAVETARKSQAGVQALGEAARSIGTVTETITEISEQTNLLALNATIEAARAGEAGKGFAVVANEIKELARETAQATEKIRTAITGIQKQTGEAVADIDGISQVINEVNEIVSTIVAAVEEQAVTTNEIAANVSQASVGINEINENVANSSSMTHLVSEGVVSVRGRSLEVKENSQRVNVSATDLSHLAEKLTELVSRFRIS</sequence>
<proteinExistence type="inferred from homology"/>
<evidence type="ECO:0000259" key="8">
    <source>
        <dbReference type="PROSITE" id="PS50192"/>
    </source>
</evidence>
<dbReference type="PROSITE" id="PS50111">
    <property type="entry name" value="CHEMOTAXIS_TRANSDUC_2"/>
    <property type="match status" value="1"/>
</dbReference>
<dbReference type="AlphaFoldDB" id="Q6APL6"/>
<dbReference type="InterPro" id="IPR004090">
    <property type="entry name" value="Chemotax_Me-accpt_rcpt"/>
</dbReference>
<dbReference type="KEGG" id="dps:DP0979"/>
<evidence type="ECO:0000256" key="4">
    <source>
        <dbReference type="ARBA" id="ARBA00029447"/>
    </source>
</evidence>
<dbReference type="Pfam" id="PF00672">
    <property type="entry name" value="HAMP"/>
    <property type="match status" value="1"/>
</dbReference>
<dbReference type="SUPFAM" id="SSF58104">
    <property type="entry name" value="Methyl-accepting chemotaxis protein (MCP) signaling domain"/>
    <property type="match status" value="1"/>
</dbReference>
<dbReference type="RefSeq" id="WP_011188222.1">
    <property type="nucleotide sequence ID" value="NC_006138.1"/>
</dbReference>
<dbReference type="GO" id="GO:0004888">
    <property type="term" value="F:transmembrane signaling receptor activity"/>
    <property type="evidence" value="ECO:0007669"/>
    <property type="project" value="InterPro"/>
</dbReference>
<keyword evidence="2" id="KW-0997">Cell inner membrane</keyword>
<evidence type="ECO:0000313" key="10">
    <source>
        <dbReference type="EMBL" id="CAG35708.1"/>
    </source>
</evidence>
<evidence type="ECO:0000259" key="7">
    <source>
        <dbReference type="PROSITE" id="PS50111"/>
    </source>
</evidence>
<dbReference type="EMBL" id="CR522870">
    <property type="protein sequence ID" value="CAG35708.1"/>
    <property type="molecule type" value="Genomic_DNA"/>
</dbReference>
<dbReference type="InterPro" id="IPR029151">
    <property type="entry name" value="Sensor-like_sf"/>
</dbReference>
<dbReference type="CDD" id="cd11386">
    <property type="entry name" value="MCP_signal"/>
    <property type="match status" value="1"/>
</dbReference>
<dbReference type="Gene3D" id="1.10.8.500">
    <property type="entry name" value="HAMP domain in histidine kinase"/>
    <property type="match status" value="1"/>
</dbReference>
<dbReference type="InterPro" id="IPR004089">
    <property type="entry name" value="MCPsignal_dom"/>
</dbReference>
<dbReference type="PROSITE" id="PS50192">
    <property type="entry name" value="T_SNARE"/>
    <property type="match status" value="1"/>
</dbReference>
<evidence type="ECO:0000256" key="6">
    <source>
        <dbReference type="SAM" id="Phobius"/>
    </source>
</evidence>
<dbReference type="OrthoDB" id="9816383at2"/>
<dbReference type="CDD" id="cd06225">
    <property type="entry name" value="HAMP"/>
    <property type="match status" value="1"/>
</dbReference>
<dbReference type="PANTHER" id="PTHR32089">
    <property type="entry name" value="METHYL-ACCEPTING CHEMOTAXIS PROTEIN MCPB"/>
    <property type="match status" value="1"/>
</dbReference>
<keyword evidence="11" id="KW-1185">Reference proteome</keyword>
<dbReference type="InterPro" id="IPR000727">
    <property type="entry name" value="T_SNARE_dom"/>
</dbReference>
<dbReference type="Gene3D" id="1.10.287.950">
    <property type="entry name" value="Methyl-accepting chemotaxis protein"/>
    <property type="match status" value="1"/>
</dbReference>
<dbReference type="GO" id="GO:0005886">
    <property type="term" value="C:plasma membrane"/>
    <property type="evidence" value="ECO:0007669"/>
    <property type="project" value="UniProtKB-SubCell"/>
</dbReference>
<feature type="domain" description="HAMP" evidence="9">
    <location>
        <begin position="339"/>
        <end position="391"/>
    </location>
</feature>
<evidence type="ECO:0000256" key="2">
    <source>
        <dbReference type="ARBA" id="ARBA00022519"/>
    </source>
</evidence>
<dbReference type="SMART" id="SM00304">
    <property type="entry name" value="HAMP"/>
    <property type="match status" value="1"/>
</dbReference>
<dbReference type="Pfam" id="PF17201">
    <property type="entry name" value="Cache_3-Cache_2"/>
    <property type="match status" value="1"/>
</dbReference>
<keyword evidence="6" id="KW-0812">Transmembrane</keyword>
<comment type="subcellular location">
    <subcellularLocation>
        <location evidence="1">Cell inner membrane</location>
        <topology evidence="1">Multi-pass membrane protein</topology>
    </subcellularLocation>
</comment>
<dbReference type="PANTHER" id="PTHR32089:SF112">
    <property type="entry name" value="LYSOZYME-LIKE PROTEIN-RELATED"/>
    <property type="match status" value="1"/>
</dbReference>
<dbReference type="GO" id="GO:0007165">
    <property type="term" value="P:signal transduction"/>
    <property type="evidence" value="ECO:0007669"/>
    <property type="project" value="UniProtKB-KW"/>
</dbReference>
<evidence type="ECO:0000256" key="5">
    <source>
        <dbReference type="PROSITE-ProRule" id="PRU00284"/>
    </source>
</evidence>
<accession>Q6APL6</accession>
<dbReference type="Gene3D" id="3.30.450.20">
    <property type="entry name" value="PAS domain"/>
    <property type="match status" value="1"/>
</dbReference>
<name>Q6APL6_DESPS</name>
<dbReference type="InterPro" id="IPR033462">
    <property type="entry name" value="Cache_3-Cache_2"/>
</dbReference>
<dbReference type="PROSITE" id="PS50885">
    <property type="entry name" value="HAMP"/>
    <property type="match status" value="1"/>
</dbReference>
<dbReference type="SMART" id="SM00283">
    <property type="entry name" value="MA"/>
    <property type="match status" value="1"/>
</dbReference>